<gene>
    <name evidence="8 10" type="primary">LOC109046697</name>
</gene>
<dbReference type="KEGG" id="ccar:109046697"/>
<dbReference type="GO" id="GO:0005886">
    <property type="term" value="C:plasma membrane"/>
    <property type="evidence" value="ECO:0007669"/>
    <property type="project" value="TreeGrafter"/>
</dbReference>
<feature type="compositionally biased region" description="Polar residues" evidence="7">
    <location>
        <begin position="54"/>
        <end position="66"/>
    </location>
</feature>
<protein>
    <submittedName>
        <fullName evidence="8">Plakophilin 1</fullName>
    </submittedName>
    <submittedName>
        <fullName evidence="10">Plakophilin-1-like</fullName>
    </submittedName>
</protein>
<keyword evidence="3" id="KW-0677">Repeat</keyword>
<feature type="compositionally biased region" description="Polar residues" evidence="7">
    <location>
        <begin position="148"/>
        <end position="194"/>
    </location>
</feature>
<feature type="compositionally biased region" description="Basic and acidic residues" evidence="7">
    <location>
        <begin position="541"/>
        <end position="552"/>
    </location>
</feature>
<dbReference type="GO" id="GO:0048513">
    <property type="term" value="P:animal organ development"/>
    <property type="evidence" value="ECO:0007669"/>
    <property type="project" value="UniProtKB-ARBA"/>
</dbReference>
<feature type="repeat" description="ARM" evidence="6">
    <location>
        <begin position="353"/>
        <end position="388"/>
    </location>
</feature>
<evidence type="ECO:0000256" key="6">
    <source>
        <dbReference type="PROSITE-ProRule" id="PRU00259"/>
    </source>
</evidence>
<dbReference type="AlphaFoldDB" id="A0A8C1GGX8"/>
<accession>A0A8C1GGX8</accession>
<dbReference type="PROSITE" id="PS50176">
    <property type="entry name" value="ARM_REPEAT"/>
    <property type="match status" value="2"/>
</dbReference>
<dbReference type="Ensembl" id="ENSCCRT00010008686.1">
    <property type="protein sequence ID" value="ENSCCRP00010007984.1"/>
    <property type="gene ID" value="ENSCCRG00010003404.1"/>
</dbReference>
<feature type="region of interest" description="Disordered" evidence="7">
    <location>
        <begin position="126"/>
        <end position="246"/>
    </location>
</feature>
<dbReference type="GO" id="GO:0098609">
    <property type="term" value="P:cell-cell adhesion"/>
    <property type="evidence" value="ECO:0007669"/>
    <property type="project" value="InterPro"/>
</dbReference>
<evidence type="ECO:0000256" key="5">
    <source>
        <dbReference type="ARBA" id="ARBA00022949"/>
    </source>
</evidence>
<keyword evidence="9" id="KW-1185">Reference proteome</keyword>
<dbReference type="Proteomes" id="UP001155660">
    <property type="component" value="Chromosome B23"/>
</dbReference>
<dbReference type="Proteomes" id="UP000694427">
    <property type="component" value="Unplaced"/>
</dbReference>
<dbReference type="InterPro" id="IPR000225">
    <property type="entry name" value="Armadillo"/>
</dbReference>
<dbReference type="SMR" id="A0A8C1GGX8"/>
<reference evidence="10" key="1">
    <citation type="submission" date="2025-04" db="UniProtKB">
        <authorList>
            <consortium name="RefSeq"/>
        </authorList>
    </citation>
    <scope>IDENTIFICATION</scope>
    <source>
        <tissue evidence="10">Muscle</tissue>
    </source>
</reference>
<dbReference type="SMART" id="SM00185">
    <property type="entry name" value="ARM"/>
    <property type="match status" value="6"/>
</dbReference>
<keyword evidence="4" id="KW-0130">Cell adhesion</keyword>
<dbReference type="GO" id="GO:0005634">
    <property type="term" value="C:nucleus"/>
    <property type="evidence" value="ECO:0007669"/>
    <property type="project" value="TreeGrafter"/>
</dbReference>
<feature type="region of interest" description="Disordered" evidence="7">
    <location>
        <begin position="1"/>
        <end position="33"/>
    </location>
</feature>
<feature type="repeat" description="ARM" evidence="6">
    <location>
        <begin position="395"/>
        <end position="438"/>
    </location>
</feature>
<comment type="subcellular location">
    <subcellularLocation>
        <location evidence="1">Cell junction</location>
    </subcellularLocation>
</comment>
<organism evidence="8 9">
    <name type="scientific">Cyprinus carpio</name>
    <name type="common">Common carp</name>
    <dbReference type="NCBI Taxonomy" id="7962"/>
    <lineage>
        <taxon>Eukaryota</taxon>
        <taxon>Metazoa</taxon>
        <taxon>Chordata</taxon>
        <taxon>Craniata</taxon>
        <taxon>Vertebrata</taxon>
        <taxon>Euteleostomi</taxon>
        <taxon>Actinopterygii</taxon>
        <taxon>Neopterygii</taxon>
        <taxon>Teleostei</taxon>
        <taxon>Ostariophysi</taxon>
        <taxon>Cypriniformes</taxon>
        <taxon>Cyprinidae</taxon>
        <taxon>Cyprininae</taxon>
        <taxon>Cyprinus</taxon>
    </lineage>
</organism>
<dbReference type="InterPro" id="IPR011989">
    <property type="entry name" value="ARM-like"/>
</dbReference>
<feature type="compositionally biased region" description="Polar residues" evidence="7">
    <location>
        <begin position="235"/>
        <end position="246"/>
    </location>
</feature>
<dbReference type="GO" id="GO:0005737">
    <property type="term" value="C:cytoplasm"/>
    <property type="evidence" value="ECO:0007669"/>
    <property type="project" value="TreeGrafter"/>
</dbReference>
<feature type="region of interest" description="Disordered" evidence="7">
    <location>
        <begin position="47"/>
        <end position="68"/>
    </location>
</feature>
<dbReference type="InterPro" id="IPR016024">
    <property type="entry name" value="ARM-type_fold"/>
</dbReference>
<reference evidence="8" key="2">
    <citation type="submission" date="2025-05" db="UniProtKB">
        <authorList>
            <consortium name="Ensembl"/>
        </authorList>
    </citation>
    <scope>IDENTIFICATION</scope>
</reference>
<sequence length="790" mass="87694">MTAEPIRSALGTVSSEDTSLVLPSDKNQRTGQQRVLEQVNTIKRSKSKMVKNDSIPSPTTPASVTEYSDPKFQFSPTKLNDTLFKFSSSNMTSSHSRMTGRSLSMHNTVRRQTQKSQWESQMNWNAQSQSNGMRRSGSVPALNKADGTITQQSKMRSSTVRYNRATGQSMRLQENNLPAGPNQSQTGRSLSMHNTVRRQTQKSQWESQMNWNAKSQSDGMRRSGSDPALNKAGGTITQQSKMRSSTVRYNRATGQSMRLQENNLPAGPNQSQVASIKPSLSQSQTITKVTTTKNKSEVLGASGAEGSIPNITLQEAVDYLSHSDISHQLCGASFIQHHTFTEDRAKQEVCRFGGISALIQLLKCDNPQLQQIAAAALRNLVFKDNNNKLEVERCEGIEAILTLLRNTNIIETQKQLTGLLWNLSSADKLKQELIKNAMPLLTESIVVPCNFWTDSNTNKITDPEVFYNTTGCLRNLSCAREQERISMRSCPRLIDSLMSYVQTQMERGDPDDKSVENCVCILHNLSYQLEKEAQDHFKQFSFPDEKPNENTNKKSLFSPKSTKTQKEFNFPAMEKEDPTGVDLLYNQKSLQMYRSLLGLSKKEATLEACCGALQNLTASKSHLSTLMSQSIIEKLHGLSVISPLLISQNPGLRKTAMSLVGNMSRVSSLRSTMAKEILPSVTAVLSAVTPKMVESDSTIATACRVMNTLMLAEPDTAKEMINTKLVDSLSMLSSNVLFVTARIAAGVLLRSMWGQKDIQNVLKKQGMKKDTFINTTTTDAYKEATRMDGH</sequence>
<feature type="compositionally biased region" description="Polar residues" evidence="7">
    <location>
        <begin position="201"/>
        <end position="218"/>
    </location>
</feature>
<dbReference type="PANTHER" id="PTHR10372:SF3">
    <property type="entry name" value="PLAKOPHILIN-1"/>
    <property type="match status" value="1"/>
</dbReference>
<evidence type="ECO:0000313" key="9">
    <source>
        <dbReference type="Proteomes" id="UP000694427"/>
    </source>
</evidence>
<comment type="similarity">
    <text evidence="2">Belongs to the beta-catenin family.</text>
</comment>
<evidence type="ECO:0000256" key="7">
    <source>
        <dbReference type="SAM" id="MobiDB-lite"/>
    </source>
</evidence>
<evidence type="ECO:0000256" key="4">
    <source>
        <dbReference type="ARBA" id="ARBA00022889"/>
    </source>
</evidence>
<dbReference type="PANTHER" id="PTHR10372">
    <property type="entry name" value="PLAKOPHILLIN-RELATED"/>
    <property type="match status" value="1"/>
</dbReference>
<feature type="region of interest" description="Disordered" evidence="7">
    <location>
        <begin position="541"/>
        <end position="561"/>
    </location>
</feature>
<evidence type="ECO:0000256" key="2">
    <source>
        <dbReference type="ARBA" id="ARBA00005462"/>
    </source>
</evidence>
<dbReference type="GeneID" id="109046697"/>
<evidence type="ECO:0000256" key="1">
    <source>
        <dbReference type="ARBA" id="ARBA00004282"/>
    </source>
</evidence>
<evidence type="ECO:0000313" key="10">
    <source>
        <dbReference type="RefSeq" id="XP_042607228.1"/>
    </source>
</evidence>
<dbReference type="OrthoDB" id="3245100at2759"/>
<proteinExistence type="inferred from homology"/>
<dbReference type="InterPro" id="IPR028435">
    <property type="entry name" value="Plakophilin/d_Catenin"/>
</dbReference>
<dbReference type="SUPFAM" id="SSF48371">
    <property type="entry name" value="ARM repeat"/>
    <property type="match status" value="1"/>
</dbReference>
<evidence type="ECO:0000256" key="3">
    <source>
        <dbReference type="ARBA" id="ARBA00022737"/>
    </source>
</evidence>
<keyword evidence="5" id="KW-0965">Cell junction</keyword>
<dbReference type="RefSeq" id="XP_042607228.1">
    <property type="nucleotide sequence ID" value="XM_042751294.1"/>
</dbReference>
<dbReference type="Gene3D" id="1.25.10.10">
    <property type="entry name" value="Leucine-rich Repeat Variant"/>
    <property type="match status" value="1"/>
</dbReference>
<dbReference type="Pfam" id="PF00514">
    <property type="entry name" value="Arm"/>
    <property type="match status" value="1"/>
</dbReference>
<evidence type="ECO:0000313" key="8">
    <source>
        <dbReference type="Ensembl" id="ENSCCRP00010007984.1"/>
    </source>
</evidence>
<name>A0A8C1GGX8_CYPCA</name>
<dbReference type="GO" id="GO:0005912">
    <property type="term" value="C:adherens junction"/>
    <property type="evidence" value="ECO:0007669"/>
    <property type="project" value="TreeGrafter"/>
</dbReference>